<gene>
    <name evidence="2" type="ORF">PVAP13_7KG024948</name>
</gene>
<evidence type="ECO:0000313" key="3">
    <source>
        <dbReference type="Proteomes" id="UP000823388"/>
    </source>
</evidence>
<evidence type="ECO:0000256" key="1">
    <source>
        <dbReference type="SAM" id="Phobius"/>
    </source>
</evidence>
<protein>
    <submittedName>
        <fullName evidence="2">Uncharacterized protein</fullName>
    </submittedName>
</protein>
<proteinExistence type="predicted"/>
<dbReference type="Proteomes" id="UP000823388">
    <property type="component" value="Chromosome 7K"/>
</dbReference>
<feature type="transmembrane region" description="Helical" evidence="1">
    <location>
        <begin position="51"/>
        <end position="71"/>
    </location>
</feature>
<dbReference type="EMBL" id="CM029049">
    <property type="protein sequence ID" value="KAG2571004.1"/>
    <property type="molecule type" value="Genomic_DNA"/>
</dbReference>
<name>A0A8T0QKY8_PANVG</name>
<organism evidence="2 3">
    <name type="scientific">Panicum virgatum</name>
    <name type="common">Blackwell switchgrass</name>
    <dbReference type="NCBI Taxonomy" id="38727"/>
    <lineage>
        <taxon>Eukaryota</taxon>
        <taxon>Viridiplantae</taxon>
        <taxon>Streptophyta</taxon>
        <taxon>Embryophyta</taxon>
        <taxon>Tracheophyta</taxon>
        <taxon>Spermatophyta</taxon>
        <taxon>Magnoliopsida</taxon>
        <taxon>Liliopsida</taxon>
        <taxon>Poales</taxon>
        <taxon>Poaceae</taxon>
        <taxon>PACMAD clade</taxon>
        <taxon>Panicoideae</taxon>
        <taxon>Panicodae</taxon>
        <taxon>Paniceae</taxon>
        <taxon>Panicinae</taxon>
        <taxon>Panicum</taxon>
        <taxon>Panicum sect. Hiantes</taxon>
    </lineage>
</organism>
<keyword evidence="1" id="KW-0472">Membrane</keyword>
<dbReference type="AlphaFoldDB" id="A0A8T0QKY8"/>
<accession>A0A8T0QKY8</accession>
<keyword evidence="3" id="KW-1185">Reference proteome</keyword>
<keyword evidence="1" id="KW-0812">Transmembrane</keyword>
<evidence type="ECO:0000313" key="2">
    <source>
        <dbReference type="EMBL" id="KAG2571004.1"/>
    </source>
</evidence>
<reference evidence="2" key="1">
    <citation type="submission" date="2020-05" db="EMBL/GenBank/DDBJ databases">
        <title>WGS assembly of Panicum virgatum.</title>
        <authorList>
            <person name="Lovell J.T."/>
            <person name="Jenkins J."/>
            <person name="Shu S."/>
            <person name="Juenger T.E."/>
            <person name="Schmutz J."/>
        </authorList>
    </citation>
    <scope>NUCLEOTIDE SEQUENCE</scope>
    <source>
        <strain evidence="2">AP13</strain>
    </source>
</reference>
<sequence length="77" mass="8697">MAFWSHSLKVMQSLITCPMYLRSWKDSRDLPPVHSFLPPREGIWPCDVEKVLVVFASIGALALPAMFLVLLKRLVGS</sequence>
<comment type="caution">
    <text evidence="2">The sequence shown here is derived from an EMBL/GenBank/DDBJ whole genome shotgun (WGS) entry which is preliminary data.</text>
</comment>
<keyword evidence="1" id="KW-1133">Transmembrane helix</keyword>